<dbReference type="Gene3D" id="1.10.10.1320">
    <property type="entry name" value="Anti-sigma factor, zinc-finger domain"/>
    <property type="match status" value="1"/>
</dbReference>
<dbReference type="HOGENOM" id="CLU_1318808_0_0_0"/>
<dbReference type="EMBL" id="DF820477">
    <property type="protein sequence ID" value="GAK61198.1"/>
    <property type="molecule type" value="Genomic_DNA"/>
</dbReference>
<keyword evidence="1" id="KW-0472">Membrane</keyword>
<evidence type="ECO:0000313" key="2">
    <source>
        <dbReference type="EMBL" id="GAK61198.1"/>
    </source>
</evidence>
<keyword evidence="1" id="KW-1133">Transmembrane helix</keyword>
<keyword evidence="1 2" id="KW-0812">Transmembrane</keyword>
<dbReference type="STRING" id="1499967.U27_01097"/>
<dbReference type="Proteomes" id="UP000030661">
    <property type="component" value="Unassembled WGS sequence"/>
</dbReference>
<sequence length="214" mass="25097">MKCKRIQQYLLDYSEQLLDQENHHLVEEHLRHCPECAKELQEIEQTIRLLQTLPVQSPPETFWPDFTSNVMRQIRKMEPVPSRLRDVFFFPHAKLAVAVFIALLVIGGGWTYYFRHVQSTQHLPELASQHSENLDKNLAMQQAPGETPDIHARLGKIASDELIYDMLDSEFGFFERGNPGIFDADNSPEWLYFLIRNLSDEEKDRLLLELYKLK</sequence>
<evidence type="ECO:0000313" key="3">
    <source>
        <dbReference type="Proteomes" id="UP000030661"/>
    </source>
</evidence>
<feature type="transmembrane region" description="Helical" evidence="1">
    <location>
        <begin position="95"/>
        <end position="114"/>
    </location>
</feature>
<gene>
    <name evidence="2" type="ORF">U27_01097</name>
</gene>
<evidence type="ECO:0000256" key="1">
    <source>
        <dbReference type="SAM" id="Phobius"/>
    </source>
</evidence>
<dbReference type="AlphaFoldDB" id="A0A081C9E3"/>
<keyword evidence="3" id="KW-1185">Reference proteome</keyword>
<dbReference type="InterPro" id="IPR041916">
    <property type="entry name" value="Anti_sigma_zinc_sf"/>
</dbReference>
<organism evidence="2">
    <name type="scientific">Vecturithrix granuli</name>
    <dbReference type="NCBI Taxonomy" id="1499967"/>
    <lineage>
        <taxon>Bacteria</taxon>
        <taxon>Candidatus Moduliflexota</taxon>
        <taxon>Candidatus Vecturitrichia</taxon>
        <taxon>Candidatus Vecturitrichales</taxon>
        <taxon>Candidatus Vecturitrichaceae</taxon>
        <taxon>Candidatus Vecturithrix</taxon>
    </lineage>
</organism>
<reference evidence="2" key="1">
    <citation type="journal article" date="2015" name="PeerJ">
        <title>First genomic representation of candidate bacterial phylum KSB3 points to enhanced environmental sensing as a trigger of wastewater bulking.</title>
        <authorList>
            <person name="Sekiguchi Y."/>
            <person name="Ohashi A."/>
            <person name="Parks D.H."/>
            <person name="Yamauchi T."/>
            <person name="Tyson G.W."/>
            <person name="Hugenholtz P."/>
        </authorList>
    </citation>
    <scope>NUCLEOTIDE SEQUENCE [LARGE SCALE GENOMIC DNA]</scope>
</reference>
<proteinExistence type="predicted"/>
<name>A0A081C9E3_VECG1</name>
<dbReference type="eggNOG" id="ENOG5031ESP">
    <property type="taxonomic scope" value="Bacteria"/>
</dbReference>
<accession>A0A081C9E3</accession>
<protein>
    <submittedName>
        <fullName evidence="2">Putative transmembrane anti-sigma factor</fullName>
    </submittedName>
</protein>